<organism evidence="2">
    <name type="scientific">marine metagenome</name>
    <dbReference type="NCBI Taxonomy" id="408172"/>
    <lineage>
        <taxon>unclassified sequences</taxon>
        <taxon>metagenomes</taxon>
        <taxon>ecological metagenomes</taxon>
    </lineage>
</organism>
<evidence type="ECO:0000313" key="2">
    <source>
        <dbReference type="EMBL" id="SVE11610.1"/>
    </source>
</evidence>
<evidence type="ECO:0000256" key="1">
    <source>
        <dbReference type="SAM" id="MobiDB-lite"/>
    </source>
</evidence>
<dbReference type="Gene3D" id="2.40.160.60">
    <property type="entry name" value="Outer membrane protein transport protein (OMPP1/FadL/TodX)"/>
    <property type="match status" value="1"/>
</dbReference>
<reference evidence="2" key="1">
    <citation type="submission" date="2018-05" db="EMBL/GenBank/DDBJ databases">
        <authorList>
            <person name="Lanie J.A."/>
            <person name="Ng W.-L."/>
            <person name="Kazmierczak K.M."/>
            <person name="Andrzejewski T.M."/>
            <person name="Davidsen T.M."/>
            <person name="Wayne K.J."/>
            <person name="Tettelin H."/>
            <person name="Glass J.I."/>
            <person name="Rusch D."/>
            <person name="Podicherti R."/>
            <person name="Tsui H.-C.T."/>
            <person name="Winkler M.E."/>
        </authorList>
    </citation>
    <scope>NUCLEOTIDE SEQUENCE</scope>
</reference>
<dbReference type="AlphaFoldDB" id="A0A383AVQ7"/>
<accession>A0A383AVQ7</accession>
<dbReference type="EMBL" id="UINC01195171">
    <property type="protein sequence ID" value="SVE11610.1"/>
    <property type="molecule type" value="Genomic_DNA"/>
</dbReference>
<protein>
    <recommendedName>
        <fullName evidence="3">Outer membrane protein beta-barrel domain-containing protein</fullName>
    </recommendedName>
</protein>
<feature type="non-terminal residue" evidence="2">
    <location>
        <position position="1"/>
    </location>
</feature>
<feature type="region of interest" description="Disordered" evidence="1">
    <location>
        <begin position="52"/>
        <end position="75"/>
    </location>
</feature>
<evidence type="ECO:0008006" key="3">
    <source>
        <dbReference type="Google" id="ProtNLM"/>
    </source>
</evidence>
<proteinExistence type="predicted"/>
<name>A0A383AVQ7_9ZZZZ</name>
<gene>
    <name evidence="2" type="ORF">METZ01_LOCUS464464</name>
</gene>
<sequence>YRSNPATEQDGLMNVIDSSAHMFSFGAEYKISEAMSIDAFLQIHLFEKQSTVEDDDKHDQTVPGSMGGSETIEITPDPMNWSASGTFYLIGFSFNFVL</sequence>